<protein>
    <recommendedName>
        <fullName evidence="5">Serine/arginine repetitive matrix protein 2</fullName>
    </recommendedName>
</protein>
<evidence type="ECO:0000313" key="3">
    <source>
        <dbReference type="EMBL" id="MBD3933541.1"/>
    </source>
</evidence>
<gene>
    <name evidence="3" type="ORF">IF129_18530</name>
</gene>
<keyword evidence="4" id="KW-1185">Reference proteome</keyword>
<feature type="compositionally biased region" description="Pro residues" evidence="1">
    <location>
        <begin position="16"/>
        <end position="50"/>
    </location>
</feature>
<dbReference type="Proteomes" id="UP000632289">
    <property type="component" value="Unassembled WGS sequence"/>
</dbReference>
<evidence type="ECO:0000313" key="4">
    <source>
        <dbReference type="Proteomes" id="UP000632289"/>
    </source>
</evidence>
<keyword evidence="2" id="KW-0472">Membrane</keyword>
<comment type="caution">
    <text evidence="3">The sequence shown here is derived from an EMBL/GenBank/DDBJ whole genome shotgun (WGS) entry which is preliminary data.</text>
</comment>
<keyword evidence="2" id="KW-1133">Transmembrane helix</keyword>
<feature type="compositionally biased region" description="Low complexity" evidence="1">
    <location>
        <begin position="123"/>
        <end position="139"/>
    </location>
</feature>
<feature type="compositionally biased region" description="Pro residues" evidence="1">
    <location>
        <begin position="140"/>
        <end position="150"/>
    </location>
</feature>
<dbReference type="AlphaFoldDB" id="A0A927IEN3"/>
<evidence type="ECO:0000256" key="1">
    <source>
        <dbReference type="SAM" id="MobiDB-lite"/>
    </source>
</evidence>
<dbReference type="RefSeq" id="WP_191210840.1">
    <property type="nucleotide sequence ID" value="NZ_BAABKL010000033.1"/>
</dbReference>
<feature type="region of interest" description="Disordered" evidence="1">
    <location>
        <begin position="120"/>
        <end position="174"/>
    </location>
</feature>
<feature type="region of interest" description="Disordered" evidence="1">
    <location>
        <begin position="1"/>
        <end position="88"/>
    </location>
</feature>
<feature type="compositionally biased region" description="Basic and acidic residues" evidence="1">
    <location>
        <begin position="1"/>
        <end position="10"/>
    </location>
</feature>
<feature type="transmembrane region" description="Helical" evidence="2">
    <location>
        <begin position="92"/>
        <end position="114"/>
    </location>
</feature>
<name>A0A927IEN3_9ACTN</name>
<keyword evidence="2" id="KW-0812">Transmembrane</keyword>
<reference evidence="3" key="1">
    <citation type="submission" date="2020-09" db="EMBL/GenBank/DDBJ databases">
        <title>Secondary metabolite and genome analysis of marine Streptomyces chumphonensis KK1-2T.</title>
        <authorList>
            <person name="Phongsopitanun W."/>
            <person name="Kanchanasin P."/>
            <person name="Pittayakhajonwut P."/>
            <person name="Suwanborirux K."/>
            <person name="Tanasupawat S."/>
        </authorList>
    </citation>
    <scope>NUCLEOTIDE SEQUENCE</scope>
    <source>
        <strain evidence="3">KK1-2</strain>
    </source>
</reference>
<accession>A0A927IEN3</accession>
<proteinExistence type="predicted"/>
<dbReference type="EMBL" id="JACXYU010000010">
    <property type="protein sequence ID" value="MBD3933541.1"/>
    <property type="molecule type" value="Genomic_DNA"/>
</dbReference>
<organism evidence="3 4">
    <name type="scientific">Streptomyces chumphonensis</name>
    <dbReference type="NCBI Taxonomy" id="1214925"/>
    <lineage>
        <taxon>Bacteria</taxon>
        <taxon>Bacillati</taxon>
        <taxon>Actinomycetota</taxon>
        <taxon>Actinomycetes</taxon>
        <taxon>Kitasatosporales</taxon>
        <taxon>Streptomycetaceae</taxon>
        <taxon>Streptomyces</taxon>
    </lineage>
</organism>
<evidence type="ECO:0008006" key="5">
    <source>
        <dbReference type="Google" id="ProtNLM"/>
    </source>
</evidence>
<feature type="compositionally biased region" description="Pro residues" evidence="1">
    <location>
        <begin position="60"/>
        <end position="71"/>
    </location>
</feature>
<sequence>MTYWDEERAEWVAGPPAGPPAAPPAVPPAVPLPPAAPPTPGPPGVPPAPPGGTTAWPTAPAEPPGGLPTPPEDAVTPADAPVGPPRRPHRTALLVGAAVTAVLLTGGGALLLALGGDDGDAGPGAPSAASPTGSTAVDPGPGPDGGPTPTSPSDTAGPDPSPSGPSVEPGVLPDGFALVDSAPYTVAAPTGWTAWESGVSTFIGVPDESTLLQIFPLEESTSAESMDLARAEALTLPDYAPDGSGLVTPSRADSVLHAYTYENADFGSRLVVDERFTADDGRLYCLLTYGPAADATAVADVHRTALATFTVTAVGADRHP</sequence>
<evidence type="ECO:0000256" key="2">
    <source>
        <dbReference type="SAM" id="Phobius"/>
    </source>
</evidence>